<feature type="transmembrane region" description="Helical" evidence="7">
    <location>
        <begin position="143"/>
        <end position="164"/>
    </location>
</feature>
<evidence type="ECO:0000256" key="4">
    <source>
        <dbReference type="ARBA" id="ARBA00022692"/>
    </source>
</evidence>
<keyword evidence="4 7" id="KW-0812">Transmembrane</keyword>
<keyword evidence="10" id="KW-1185">Reference proteome</keyword>
<dbReference type="RefSeq" id="WP_379896500.1">
    <property type="nucleotide sequence ID" value="NZ_CBCSCT010000005.1"/>
</dbReference>
<dbReference type="EMBL" id="JBHSQV010000186">
    <property type="protein sequence ID" value="MFC5988966.1"/>
    <property type="molecule type" value="Genomic_DNA"/>
</dbReference>
<evidence type="ECO:0000256" key="6">
    <source>
        <dbReference type="ARBA" id="ARBA00023136"/>
    </source>
</evidence>
<keyword evidence="6 7" id="KW-0472">Membrane</keyword>
<feature type="transmembrane region" description="Helical" evidence="7">
    <location>
        <begin position="185"/>
        <end position="207"/>
    </location>
</feature>
<proteinExistence type="inferred from homology"/>
<evidence type="ECO:0000256" key="5">
    <source>
        <dbReference type="ARBA" id="ARBA00022989"/>
    </source>
</evidence>
<dbReference type="Proteomes" id="UP001596250">
    <property type="component" value="Unassembled WGS sequence"/>
</dbReference>
<dbReference type="PANTHER" id="PTHR43744:SF9">
    <property type="entry name" value="POLYGALACTURONAN_RHAMNOGALACTURONAN TRANSPORT SYSTEM PERMEASE PROTEIN YTCP"/>
    <property type="match status" value="1"/>
</dbReference>
<comment type="caution">
    <text evidence="9">The sequence shown here is derived from an EMBL/GenBank/DDBJ whole genome shotgun (WGS) entry which is preliminary data.</text>
</comment>
<dbReference type="Pfam" id="PF00528">
    <property type="entry name" value="BPD_transp_1"/>
    <property type="match status" value="1"/>
</dbReference>
<evidence type="ECO:0000256" key="1">
    <source>
        <dbReference type="ARBA" id="ARBA00004651"/>
    </source>
</evidence>
<dbReference type="PROSITE" id="PS50928">
    <property type="entry name" value="ABC_TM1"/>
    <property type="match status" value="1"/>
</dbReference>
<keyword evidence="3" id="KW-1003">Cell membrane</keyword>
<keyword evidence="2 7" id="KW-0813">Transport</keyword>
<keyword evidence="5 7" id="KW-1133">Transmembrane helix</keyword>
<evidence type="ECO:0000313" key="9">
    <source>
        <dbReference type="EMBL" id="MFC5988966.1"/>
    </source>
</evidence>
<feature type="transmembrane region" description="Helical" evidence="7">
    <location>
        <begin position="14"/>
        <end position="36"/>
    </location>
</feature>
<name>A0ABW1IVC5_9BACL</name>
<evidence type="ECO:0000256" key="2">
    <source>
        <dbReference type="ARBA" id="ARBA00022448"/>
    </source>
</evidence>
<evidence type="ECO:0000256" key="7">
    <source>
        <dbReference type="RuleBase" id="RU363032"/>
    </source>
</evidence>
<reference evidence="10" key="1">
    <citation type="journal article" date="2019" name="Int. J. Syst. Evol. Microbiol.">
        <title>The Global Catalogue of Microorganisms (GCM) 10K type strain sequencing project: providing services to taxonomists for standard genome sequencing and annotation.</title>
        <authorList>
            <consortium name="The Broad Institute Genomics Platform"/>
            <consortium name="The Broad Institute Genome Sequencing Center for Infectious Disease"/>
            <person name="Wu L."/>
            <person name="Ma J."/>
        </authorList>
    </citation>
    <scope>NUCLEOTIDE SEQUENCE [LARGE SCALE GENOMIC DNA]</scope>
    <source>
        <strain evidence="10">CCM 8749</strain>
    </source>
</reference>
<accession>A0ABW1IVC5</accession>
<feature type="transmembrane region" description="Helical" evidence="7">
    <location>
        <begin position="112"/>
        <end position="131"/>
    </location>
</feature>
<dbReference type="Gene3D" id="1.10.3720.10">
    <property type="entry name" value="MetI-like"/>
    <property type="match status" value="1"/>
</dbReference>
<evidence type="ECO:0000256" key="3">
    <source>
        <dbReference type="ARBA" id="ARBA00022475"/>
    </source>
</evidence>
<evidence type="ECO:0000259" key="8">
    <source>
        <dbReference type="PROSITE" id="PS50928"/>
    </source>
</evidence>
<dbReference type="PANTHER" id="PTHR43744">
    <property type="entry name" value="ABC TRANSPORTER PERMEASE PROTEIN MG189-RELATED-RELATED"/>
    <property type="match status" value="1"/>
</dbReference>
<dbReference type="SUPFAM" id="SSF161098">
    <property type="entry name" value="MetI-like"/>
    <property type="match status" value="1"/>
</dbReference>
<organism evidence="9 10">
    <name type="scientific">Marinicrinis lubricantis</name>
    <dbReference type="NCBI Taxonomy" id="2086470"/>
    <lineage>
        <taxon>Bacteria</taxon>
        <taxon>Bacillati</taxon>
        <taxon>Bacillota</taxon>
        <taxon>Bacilli</taxon>
        <taxon>Bacillales</taxon>
        <taxon>Paenibacillaceae</taxon>
    </lineage>
</organism>
<dbReference type="CDD" id="cd06261">
    <property type="entry name" value="TM_PBP2"/>
    <property type="match status" value="1"/>
</dbReference>
<comment type="similarity">
    <text evidence="7">Belongs to the binding-protein-dependent transport system permease family.</text>
</comment>
<comment type="subcellular location">
    <subcellularLocation>
        <location evidence="1 7">Cell membrane</location>
        <topology evidence="1 7">Multi-pass membrane protein</topology>
    </subcellularLocation>
</comment>
<protein>
    <submittedName>
        <fullName evidence="9">Carbohydrate ABC transporter permease</fullName>
    </submittedName>
</protein>
<feature type="transmembrane region" description="Helical" evidence="7">
    <location>
        <begin position="263"/>
        <end position="280"/>
    </location>
</feature>
<dbReference type="InterPro" id="IPR000515">
    <property type="entry name" value="MetI-like"/>
</dbReference>
<dbReference type="InterPro" id="IPR035906">
    <property type="entry name" value="MetI-like_sf"/>
</dbReference>
<gene>
    <name evidence="9" type="ORF">ACFPXP_21390</name>
</gene>
<evidence type="ECO:0000313" key="10">
    <source>
        <dbReference type="Proteomes" id="UP001596250"/>
    </source>
</evidence>
<feature type="domain" description="ABC transmembrane type-1" evidence="8">
    <location>
        <begin position="75"/>
        <end position="277"/>
    </location>
</feature>
<feature type="transmembrane region" description="Helical" evidence="7">
    <location>
        <begin position="82"/>
        <end position="100"/>
    </location>
</feature>
<sequence>MVQDRTISATIFQWFNYLFLTLLGILCIIPLIHVLAVSFSSSLEADAGAVTLWPLQFTTDAYEYVLNKPEFFRSIGVTLQKVVLGTALNLVMVILLAYPLSQEVKTFPMRTVYAWIIVFTMLFSGGLIPTYMIVKETHLMDTIWALVLPGAIPVFHVMMLLNFFRGIPKELKEAAHIDGAGHWTILWRVMLPLSIPALATLLLFNLVGHWNSWFDGMIYMNSPENYPLQTYLRTIIIELDFTALGAMDAIHQLENVSERTTRAAQIFLGSLPIMLVYPFLQKYFMKGIVLGSVKG</sequence>